<evidence type="ECO:0000259" key="2">
    <source>
        <dbReference type="Pfam" id="PF20720"/>
    </source>
</evidence>
<feature type="domain" description="Novel STAND NTPase 3" evidence="2">
    <location>
        <begin position="96"/>
        <end position="189"/>
    </location>
</feature>
<evidence type="ECO:0000313" key="3">
    <source>
        <dbReference type="EMBL" id="UYP48601.1"/>
    </source>
</evidence>
<dbReference type="InterPro" id="IPR027417">
    <property type="entry name" value="P-loop_NTPase"/>
</dbReference>
<reference evidence="3" key="1">
    <citation type="submission" date="2022-09" db="EMBL/GenBank/DDBJ databases">
        <title>Actin cytoskeleton and complex cell architecture in an #Asgard archaeon.</title>
        <authorList>
            <person name="Ponce Toledo R.I."/>
            <person name="Schleper C."/>
            <person name="Rodrigues Oliveira T."/>
            <person name="Wollweber F."/>
            <person name="Xu J."/>
            <person name="Rittmann S."/>
            <person name="Klingl A."/>
            <person name="Pilhofer M."/>
        </authorList>
    </citation>
    <scope>NUCLEOTIDE SEQUENCE</scope>
    <source>
        <strain evidence="3">B-35</strain>
    </source>
</reference>
<evidence type="ECO:0000313" key="4">
    <source>
        <dbReference type="Proteomes" id="UP001208689"/>
    </source>
</evidence>
<dbReference type="InterPro" id="IPR049050">
    <property type="entry name" value="nSTAND3"/>
</dbReference>
<keyword evidence="1" id="KW-0812">Transmembrane</keyword>
<protein>
    <recommendedName>
        <fullName evidence="2">Novel STAND NTPase 3 domain-containing protein</fullName>
    </recommendedName>
</protein>
<feature type="transmembrane region" description="Helical" evidence="1">
    <location>
        <begin position="42"/>
        <end position="64"/>
    </location>
</feature>
<keyword evidence="1" id="KW-1133">Transmembrane helix</keyword>
<proteinExistence type="predicted"/>
<name>A0ABY6I1A4_9ARCH</name>
<gene>
    <name evidence="3" type="ORF">NEF87_004886</name>
</gene>
<dbReference type="Pfam" id="PF20720">
    <property type="entry name" value="nSTAND3"/>
    <property type="match status" value="1"/>
</dbReference>
<organism evidence="3 4">
    <name type="scientific">Candidatus Lokiarchaeum ossiferum</name>
    <dbReference type="NCBI Taxonomy" id="2951803"/>
    <lineage>
        <taxon>Archaea</taxon>
        <taxon>Promethearchaeati</taxon>
        <taxon>Promethearchaeota</taxon>
        <taxon>Promethearchaeia</taxon>
        <taxon>Promethearchaeales</taxon>
        <taxon>Promethearchaeaceae</taxon>
        <taxon>Candidatus Lokiarchaeum</taxon>
    </lineage>
</organism>
<accession>A0ABY6I1A4</accession>
<keyword evidence="1" id="KW-0472">Membrane</keyword>
<dbReference type="SUPFAM" id="SSF52540">
    <property type="entry name" value="P-loop containing nucleoside triphosphate hydrolases"/>
    <property type="match status" value="1"/>
</dbReference>
<feature type="transmembrane region" description="Helical" evidence="1">
    <location>
        <begin position="12"/>
        <end position="36"/>
    </location>
</feature>
<keyword evidence="4" id="KW-1185">Reference proteome</keyword>
<sequence>MATIMNRKKNNKIISSLIAITAIIIRIMTDYLINIISNNNEWISTLLGIIKFVFPTLCFLWVFLRIYGDYCGKRQEFLEIIGYSGTKWYQFIDKCYVKPNEYKSMKHILKTEKILFIIGPPQYGKTYTAVKFLKEFYIKKKLNPIWIKGDSVQNRRVSRQFLLELETKNVQDSIIYIEDPFGKTKYERRVGIERNLLE</sequence>
<dbReference type="EMBL" id="CP104013">
    <property type="protein sequence ID" value="UYP48601.1"/>
    <property type="molecule type" value="Genomic_DNA"/>
</dbReference>
<dbReference type="Proteomes" id="UP001208689">
    <property type="component" value="Chromosome"/>
</dbReference>
<evidence type="ECO:0000256" key="1">
    <source>
        <dbReference type="SAM" id="Phobius"/>
    </source>
</evidence>